<dbReference type="PATRIC" id="fig|1473.5.peg.3601"/>
<dbReference type="SUPFAM" id="SSF54631">
    <property type="entry name" value="CBS-domain pair"/>
    <property type="match status" value="1"/>
</dbReference>
<comment type="caution">
    <text evidence="2">The sequence shown here is derived from an EMBL/GenBank/DDBJ whole genome shotgun (WGS) entry which is preliminary data.</text>
</comment>
<dbReference type="GeneID" id="66869576"/>
<accession>A0A0L0QTE9</accession>
<dbReference type="Pfam" id="PF00571">
    <property type="entry name" value="CBS"/>
    <property type="match status" value="1"/>
</dbReference>
<evidence type="ECO:0000313" key="2">
    <source>
        <dbReference type="EMBL" id="KNE21854.1"/>
    </source>
</evidence>
<keyword evidence="1" id="KW-0129">CBS domain</keyword>
<sequence length="232" mass="27013">MYKNSERFLTSFNRIEKMLRSLMIHKKDASFSKAVKILRNSNALVRQYSDELLEFAELRNAIVHNKVDMSYAIAEPHDEIVEKIEAIEEELRKPKLVTPTFEKYVYCFQSDNELSKLLKVIHEKKLSKFPIYESKTYLGLLTQKGITNWLASIGQREETLESTYQLKDILPFENNENSRFIAQDTTLYEAIELFKEHTSRGKRLEALLITTDGEPSSRLLGIITAWDILEIS</sequence>
<organism evidence="2 3">
    <name type="scientific">Virgibacillus pantothenticus</name>
    <dbReference type="NCBI Taxonomy" id="1473"/>
    <lineage>
        <taxon>Bacteria</taxon>
        <taxon>Bacillati</taxon>
        <taxon>Bacillota</taxon>
        <taxon>Bacilli</taxon>
        <taxon>Bacillales</taxon>
        <taxon>Bacillaceae</taxon>
        <taxon>Virgibacillus</taxon>
    </lineage>
</organism>
<dbReference type="RefSeq" id="WP_050350133.1">
    <property type="nucleotide sequence ID" value="NZ_BOSN01000005.1"/>
</dbReference>
<dbReference type="AlphaFoldDB" id="A0A0L0QTE9"/>
<evidence type="ECO:0000313" key="3">
    <source>
        <dbReference type="Proteomes" id="UP000036780"/>
    </source>
</evidence>
<dbReference type="Proteomes" id="UP000036780">
    <property type="component" value="Unassembled WGS sequence"/>
</dbReference>
<dbReference type="OrthoDB" id="49104at2"/>
<dbReference type="InterPro" id="IPR046342">
    <property type="entry name" value="CBS_dom_sf"/>
</dbReference>
<gene>
    <name evidence="2" type="ORF">AFK71_03325</name>
</gene>
<dbReference type="PROSITE" id="PS51371">
    <property type="entry name" value="CBS"/>
    <property type="match status" value="1"/>
</dbReference>
<keyword evidence="3" id="KW-1185">Reference proteome</keyword>
<dbReference type="EMBL" id="LGTO01000004">
    <property type="protein sequence ID" value="KNE21854.1"/>
    <property type="molecule type" value="Genomic_DNA"/>
</dbReference>
<dbReference type="InterPro" id="IPR000644">
    <property type="entry name" value="CBS_dom"/>
</dbReference>
<proteinExistence type="predicted"/>
<name>A0A0L0QTE9_VIRPA</name>
<dbReference type="Gene3D" id="3.10.580.10">
    <property type="entry name" value="CBS-domain"/>
    <property type="match status" value="1"/>
</dbReference>
<reference evidence="3" key="1">
    <citation type="submission" date="2015-07" db="EMBL/GenBank/DDBJ databases">
        <title>Fjat-10053 dsm26.</title>
        <authorList>
            <person name="Liu B."/>
            <person name="Wang J."/>
            <person name="Zhu Y."/>
            <person name="Liu G."/>
            <person name="Chen Q."/>
            <person name="Chen Z."/>
            <person name="Lan J."/>
            <person name="Che J."/>
            <person name="Ge C."/>
            <person name="Shi H."/>
            <person name="Pan Z."/>
            <person name="Liu X."/>
        </authorList>
    </citation>
    <scope>NUCLEOTIDE SEQUENCE [LARGE SCALE GENOMIC DNA]</scope>
    <source>
        <strain evidence="3">DSM 26</strain>
    </source>
</reference>
<evidence type="ECO:0000256" key="1">
    <source>
        <dbReference type="PROSITE-ProRule" id="PRU00703"/>
    </source>
</evidence>
<protein>
    <submittedName>
        <fullName evidence="2">Uncharacterized protein</fullName>
    </submittedName>
</protein>